<evidence type="ECO:0000256" key="2">
    <source>
        <dbReference type="ARBA" id="ARBA00023186"/>
    </source>
</evidence>
<keyword evidence="2" id="KW-0143">Chaperone</keyword>
<dbReference type="OrthoDB" id="1733909at2759"/>
<reference evidence="3 5" key="2">
    <citation type="submission" date="2020-05" db="EMBL/GenBank/DDBJ databases">
        <authorList>
            <person name="Campoy J."/>
            <person name="Schneeberger K."/>
            <person name="Spophaly S."/>
        </authorList>
    </citation>
    <scope>NUCLEOTIDE SEQUENCE [LARGE SCALE GENOMIC DNA]</scope>
    <source>
        <strain evidence="3">PruArmRojPasFocal</strain>
    </source>
</reference>
<dbReference type="EMBL" id="CAEKKB010000004">
    <property type="protein sequence ID" value="CAB4306420.1"/>
    <property type="molecule type" value="Genomic_DNA"/>
</dbReference>
<accession>A0A6J5UJY0</accession>
<dbReference type="PANTHER" id="PTHR45633">
    <property type="entry name" value="60 KDA HEAT SHOCK PROTEIN, MITOCHONDRIAL"/>
    <property type="match status" value="1"/>
</dbReference>
<name>A0A6J5UJY0_PRUAR</name>
<evidence type="ECO:0000256" key="1">
    <source>
        <dbReference type="ARBA" id="ARBA00006607"/>
    </source>
</evidence>
<evidence type="ECO:0000313" key="4">
    <source>
        <dbReference type="EMBL" id="CAB4306420.1"/>
    </source>
</evidence>
<dbReference type="Proteomes" id="UP000507222">
    <property type="component" value="Unassembled WGS sequence"/>
</dbReference>
<reference evidence="6" key="1">
    <citation type="journal article" date="2020" name="Genome Biol.">
        <title>Gamete binning: chromosome-level and haplotype-resolved genome assembly enabled by high-throughput single-cell sequencing of gamete genomes.</title>
        <authorList>
            <person name="Campoy J.A."/>
            <person name="Sun H."/>
            <person name="Goel M."/>
            <person name="Jiao W.-B."/>
            <person name="Folz-Donahue K."/>
            <person name="Wang N."/>
            <person name="Rubio M."/>
            <person name="Liu C."/>
            <person name="Kukat C."/>
            <person name="Ruiz D."/>
            <person name="Huettel B."/>
            <person name="Schneeberger K."/>
        </authorList>
    </citation>
    <scope>NUCLEOTIDE SEQUENCE [LARGE SCALE GENOMIC DNA]</scope>
    <source>
        <strain evidence="6">cv. Rojo Pasion</strain>
    </source>
</reference>
<dbReference type="SUPFAM" id="SSF52029">
    <property type="entry name" value="GroEL apical domain-like"/>
    <property type="match status" value="1"/>
</dbReference>
<evidence type="ECO:0000313" key="5">
    <source>
        <dbReference type="Proteomes" id="UP000507222"/>
    </source>
</evidence>
<evidence type="ECO:0000313" key="3">
    <source>
        <dbReference type="EMBL" id="CAB4276037.1"/>
    </source>
</evidence>
<keyword evidence="6" id="KW-1185">Reference proteome</keyword>
<dbReference type="GO" id="GO:0140662">
    <property type="term" value="F:ATP-dependent protein folding chaperone"/>
    <property type="evidence" value="ECO:0007669"/>
    <property type="project" value="InterPro"/>
</dbReference>
<gene>
    <name evidence="3" type="ORF">CURHAP_LOCUS25038</name>
    <name evidence="4" type="ORF">ORAREDHAP_LOCUS24625</name>
</gene>
<dbReference type="AlphaFoldDB" id="A0A6J5UJY0"/>
<dbReference type="EMBL" id="CAEKDK010000004">
    <property type="protein sequence ID" value="CAB4276037.1"/>
    <property type="molecule type" value="Genomic_DNA"/>
</dbReference>
<dbReference type="GO" id="GO:0042026">
    <property type="term" value="P:protein refolding"/>
    <property type="evidence" value="ECO:0007669"/>
    <property type="project" value="InterPro"/>
</dbReference>
<dbReference type="FunFam" id="3.50.7.10:FF:000001">
    <property type="entry name" value="60 kDa chaperonin"/>
    <property type="match status" value="1"/>
</dbReference>
<proteinExistence type="inferred from homology"/>
<dbReference type="Proteomes" id="UP000507245">
    <property type="component" value="Unassembled WGS sequence"/>
</dbReference>
<sequence length="200" mass="22187">MTDRKILDNELEVVEGMNLDRGYISPYFVTNQKNQKCELENPLIIIHEKKISSVNDVVKVLELALQVSISLVRSKGLLIIAKDVESEALATLILYKLHAGIKVCAIKAPGVFCENRKSSLQDLAVLTGGSLVTEELGLNLGKVELDMLGTCKKGTVILDCAGDKKVIDERSEQAFHLMLYMICPETHKAETKVIESCRMR</sequence>
<dbReference type="Gene3D" id="3.50.7.10">
    <property type="entry name" value="GroEL"/>
    <property type="match status" value="1"/>
</dbReference>
<dbReference type="InterPro" id="IPR001844">
    <property type="entry name" value="Cpn60/GroEL"/>
</dbReference>
<organism evidence="3 5">
    <name type="scientific">Prunus armeniaca</name>
    <name type="common">Apricot</name>
    <name type="synonym">Armeniaca vulgaris</name>
    <dbReference type="NCBI Taxonomy" id="36596"/>
    <lineage>
        <taxon>Eukaryota</taxon>
        <taxon>Viridiplantae</taxon>
        <taxon>Streptophyta</taxon>
        <taxon>Embryophyta</taxon>
        <taxon>Tracheophyta</taxon>
        <taxon>Spermatophyta</taxon>
        <taxon>Magnoliopsida</taxon>
        <taxon>eudicotyledons</taxon>
        <taxon>Gunneridae</taxon>
        <taxon>Pentapetalae</taxon>
        <taxon>rosids</taxon>
        <taxon>fabids</taxon>
        <taxon>Rosales</taxon>
        <taxon>Rosaceae</taxon>
        <taxon>Amygdaloideae</taxon>
        <taxon>Amygdaleae</taxon>
        <taxon>Prunus</taxon>
    </lineage>
</organism>
<dbReference type="InterPro" id="IPR027409">
    <property type="entry name" value="GroEL-like_apical_dom_sf"/>
</dbReference>
<evidence type="ECO:0000313" key="6">
    <source>
        <dbReference type="Proteomes" id="UP000507245"/>
    </source>
</evidence>
<comment type="similarity">
    <text evidence="1">Belongs to the chaperonin (HSP60) family.</text>
</comment>
<protein>
    <submittedName>
        <fullName evidence="3">Uncharacterized protein</fullName>
    </submittedName>
</protein>